<accession>A0ABV9C047</accession>
<evidence type="ECO:0000313" key="1">
    <source>
        <dbReference type="EMBL" id="MFC4526349.1"/>
    </source>
</evidence>
<comment type="caution">
    <text evidence="1">The sequence shown here is derived from an EMBL/GenBank/DDBJ whole genome shotgun (WGS) entry which is preliminary data.</text>
</comment>
<dbReference type="RefSeq" id="WP_266150818.1">
    <property type="nucleotide sequence ID" value="NZ_CP064028.1"/>
</dbReference>
<organism evidence="1 2">
    <name type="scientific">Dyella halodurans</name>
    <dbReference type="NCBI Taxonomy" id="1920171"/>
    <lineage>
        <taxon>Bacteria</taxon>
        <taxon>Pseudomonadati</taxon>
        <taxon>Pseudomonadota</taxon>
        <taxon>Gammaproteobacteria</taxon>
        <taxon>Lysobacterales</taxon>
        <taxon>Rhodanobacteraceae</taxon>
        <taxon>Dyella</taxon>
    </lineage>
</organism>
<gene>
    <name evidence="1" type="ORF">ACFO5W_06820</name>
</gene>
<sequence length="110" mass="11822">MKIEFQGSQVNAPGGSIEVGYPVLDARQVGDLVVVLCDWMAFPNGAPARNLFAYGLTGEALWRAEDIGMGEVDAYTGITSEHPLVAFNYACFACTIDPNTGEVTSKQFTK</sequence>
<name>A0ABV9C047_9GAMM</name>
<reference evidence="2" key="1">
    <citation type="journal article" date="2019" name="Int. J. Syst. Evol. Microbiol.">
        <title>The Global Catalogue of Microorganisms (GCM) 10K type strain sequencing project: providing services to taxonomists for standard genome sequencing and annotation.</title>
        <authorList>
            <consortium name="The Broad Institute Genomics Platform"/>
            <consortium name="The Broad Institute Genome Sequencing Center for Infectious Disease"/>
            <person name="Wu L."/>
            <person name="Ma J."/>
        </authorList>
    </citation>
    <scope>NUCLEOTIDE SEQUENCE [LARGE SCALE GENOMIC DNA]</scope>
    <source>
        <strain evidence="2">CCM 4481</strain>
    </source>
</reference>
<proteinExistence type="predicted"/>
<protein>
    <submittedName>
        <fullName evidence="1">Uncharacterized protein</fullName>
    </submittedName>
</protein>
<dbReference type="Proteomes" id="UP001595961">
    <property type="component" value="Unassembled WGS sequence"/>
</dbReference>
<dbReference type="Pfam" id="PF25857">
    <property type="entry name" value="DUF7957"/>
    <property type="match status" value="1"/>
</dbReference>
<dbReference type="InterPro" id="IPR058263">
    <property type="entry name" value="DUF7957"/>
</dbReference>
<evidence type="ECO:0000313" key="2">
    <source>
        <dbReference type="Proteomes" id="UP001595961"/>
    </source>
</evidence>
<dbReference type="EMBL" id="JBHSGA010000011">
    <property type="protein sequence ID" value="MFC4526349.1"/>
    <property type="molecule type" value="Genomic_DNA"/>
</dbReference>
<keyword evidence="2" id="KW-1185">Reference proteome</keyword>